<evidence type="ECO:0000313" key="2">
    <source>
        <dbReference type="EMBL" id="MCI31189.1"/>
    </source>
</evidence>
<feature type="region of interest" description="Disordered" evidence="1">
    <location>
        <begin position="1"/>
        <end position="22"/>
    </location>
</feature>
<evidence type="ECO:0000256" key="1">
    <source>
        <dbReference type="SAM" id="MobiDB-lite"/>
    </source>
</evidence>
<dbReference type="AlphaFoldDB" id="A0A392R4N5"/>
<name>A0A392R4N5_9FABA</name>
<dbReference type="EMBL" id="LXQA010185324">
    <property type="protein sequence ID" value="MCI31189.1"/>
    <property type="molecule type" value="Genomic_DNA"/>
</dbReference>
<keyword evidence="3" id="KW-1185">Reference proteome</keyword>
<dbReference type="Proteomes" id="UP000265520">
    <property type="component" value="Unassembled WGS sequence"/>
</dbReference>
<feature type="non-terminal residue" evidence="2">
    <location>
        <position position="1"/>
    </location>
</feature>
<reference evidence="2 3" key="1">
    <citation type="journal article" date="2018" name="Front. Plant Sci.">
        <title>Red Clover (Trifolium pratense) and Zigzag Clover (T. medium) - A Picture of Genomic Similarities and Differences.</title>
        <authorList>
            <person name="Dluhosova J."/>
            <person name="Istvanek J."/>
            <person name="Nedelnik J."/>
            <person name="Repkova J."/>
        </authorList>
    </citation>
    <scope>NUCLEOTIDE SEQUENCE [LARGE SCALE GENOMIC DNA]</scope>
    <source>
        <strain evidence="3">cv. 10/8</strain>
        <tissue evidence="2">Leaf</tissue>
    </source>
</reference>
<protein>
    <submittedName>
        <fullName evidence="2">Uncharacterized protein</fullName>
    </submittedName>
</protein>
<accession>A0A392R4N5</accession>
<organism evidence="2 3">
    <name type="scientific">Trifolium medium</name>
    <dbReference type="NCBI Taxonomy" id="97028"/>
    <lineage>
        <taxon>Eukaryota</taxon>
        <taxon>Viridiplantae</taxon>
        <taxon>Streptophyta</taxon>
        <taxon>Embryophyta</taxon>
        <taxon>Tracheophyta</taxon>
        <taxon>Spermatophyta</taxon>
        <taxon>Magnoliopsida</taxon>
        <taxon>eudicotyledons</taxon>
        <taxon>Gunneridae</taxon>
        <taxon>Pentapetalae</taxon>
        <taxon>rosids</taxon>
        <taxon>fabids</taxon>
        <taxon>Fabales</taxon>
        <taxon>Fabaceae</taxon>
        <taxon>Papilionoideae</taxon>
        <taxon>50 kb inversion clade</taxon>
        <taxon>NPAAA clade</taxon>
        <taxon>Hologalegina</taxon>
        <taxon>IRL clade</taxon>
        <taxon>Trifolieae</taxon>
        <taxon>Trifolium</taxon>
    </lineage>
</organism>
<evidence type="ECO:0000313" key="3">
    <source>
        <dbReference type="Proteomes" id="UP000265520"/>
    </source>
</evidence>
<proteinExistence type="predicted"/>
<comment type="caution">
    <text evidence="2">The sequence shown here is derived from an EMBL/GenBank/DDBJ whole genome shotgun (WGS) entry which is preliminary data.</text>
</comment>
<sequence length="55" mass="6063">VKCDCKVDDGGSSGDSRGDSGIDVVMEHDKKEEEGGDAVERIFRRQFQDSQPSLF</sequence>